<dbReference type="Proteomes" id="UP001295469">
    <property type="component" value="Chromosome C04"/>
</dbReference>
<dbReference type="PaxDb" id="3708-A0A078HEP3"/>
<reference evidence="3 4" key="1">
    <citation type="journal article" date="2014" name="Science">
        <title>Plant genetics. Early allopolyploid evolution in the post-Neolithic Brassica napus oilseed genome.</title>
        <authorList>
            <person name="Chalhoub B."/>
            <person name="Denoeud F."/>
            <person name="Liu S."/>
            <person name="Parkin I.A."/>
            <person name="Tang H."/>
            <person name="Wang X."/>
            <person name="Chiquet J."/>
            <person name="Belcram H."/>
            <person name="Tong C."/>
            <person name="Samans B."/>
            <person name="Correa M."/>
            <person name="Da Silva C."/>
            <person name="Just J."/>
            <person name="Falentin C."/>
            <person name="Koh C.S."/>
            <person name="Le Clainche I."/>
            <person name="Bernard M."/>
            <person name="Bento P."/>
            <person name="Noel B."/>
            <person name="Labadie K."/>
            <person name="Alberti A."/>
            <person name="Charles M."/>
            <person name="Arnaud D."/>
            <person name="Guo H."/>
            <person name="Daviaud C."/>
            <person name="Alamery S."/>
            <person name="Jabbari K."/>
            <person name="Zhao M."/>
            <person name="Edger P.P."/>
            <person name="Chelaifa H."/>
            <person name="Tack D."/>
            <person name="Lassalle G."/>
            <person name="Mestiri I."/>
            <person name="Schnel N."/>
            <person name="Le Paslier M.C."/>
            <person name="Fan G."/>
            <person name="Renault V."/>
            <person name="Bayer P.E."/>
            <person name="Golicz A.A."/>
            <person name="Manoli S."/>
            <person name="Lee T.H."/>
            <person name="Thi V.H."/>
            <person name="Chalabi S."/>
            <person name="Hu Q."/>
            <person name="Fan C."/>
            <person name="Tollenaere R."/>
            <person name="Lu Y."/>
            <person name="Battail C."/>
            <person name="Shen J."/>
            <person name="Sidebottom C.H."/>
            <person name="Wang X."/>
            <person name="Canaguier A."/>
            <person name="Chauveau A."/>
            <person name="Berard A."/>
            <person name="Deniot G."/>
            <person name="Guan M."/>
            <person name="Liu Z."/>
            <person name="Sun F."/>
            <person name="Lim Y.P."/>
            <person name="Lyons E."/>
            <person name="Town C.D."/>
            <person name="Bancroft I."/>
            <person name="Wang X."/>
            <person name="Meng J."/>
            <person name="Ma J."/>
            <person name="Pires J.C."/>
            <person name="King G.J."/>
            <person name="Brunel D."/>
            <person name="Delourme R."/>
            <person name="Renard M."/>
            <person name="Aury J.M."/>
            <person name="Adams K.L."/>
            <person name="Batley J."/>
            <person name="Snowdon R.J."/>
            <person name="Tost J."/>
            <person name="Edwards D."/>
            <person name="Zhou Y."/>
            <person name="Hua W."/>
            <person name="Sharpe A.G."/>
            <person name="Paterson A.H."/>
            <person name="Guan C."/>
            <person name="Wincker P."/>
        </authorList>
    </citation>
    <scope>NUCLEOTIDE SEQUENCE [LARGE SCALE GENOMIC DNA]</scope>
    <source>
        <strain evidence="4">cv. Darmor-bzh</strain>
    </source>
</reference>
<reference evidence="3" key="2">
    <citation type="submission" date="2014-06" db="EMBL/GenBank/DDBJ databases">
        <authorList>
            <person name="Genoscope - CEA"/>
        </authorList>
    </citation>
    <scope>NUCLEOTIDE SEQUENCE</scope>
</reference>
<dbReference type="Gramene" id="CDY36845">
    <property type="protein sequence ID" value="CDY36845"/>
    <property type="gene ID" value="GSBRNA2T00062705001"/>
</dbReference>
<evidence type="ECO:0000256" key="1">
    <source>
        <dbReference type="SAM" id="SignalP"/>
    </source>
</evidence>
<dbReference type="EMBL" id="LK032384">
    <property type="protein sequence ID" value="CDY36845.1"/>
    <property type="molecule type" value="Genomic_DNA"/>
</dbReference>
<evidence type="ECO:0000313" key="4">
    <source>
        <dbReference type="Proteomes" id="UP000028999"/>
    </source>
</evidence>
<dbReference type="Proteomes" id="UP000028999">
    <property type="component" value="Unassembled WGS sequence"/>
</dbReference>
<sequence>MKEFSPIKEMFHLWFFLGVFQCFDFTQVTWSYDQRIWDPGISYSWRNNESVQEEPPWCVTVGEIEDDGQSQVRFLLEKSVYWVFRNQNCGLVMVMQPQWNMIPWFQAEGTSLLLYGDVGIIVENWQTQFLFRSK</sequence>
<proteinExistence type="predicted"/>
<protein>
    <submittedName>
        <fullName evidence="2">(rape) hypothetical protein</fullName>
    </submittedName>
    <submittedName>
        <fullName evidence="3">BnaC04g32380D protein</fullName>
    </submittedName>
</protein>
<dbReference type="AlphaFoldDB" id="A0A078HEP3"/>
<gene>
    <name evidence="3" type="primary">BnaC04g32380D</name>
    <name evidence="2" type="ORF">DARMORV10_C04P47050.1</name>
    <name evidence="3" type="ORF">GSBRNA2T00062705001</name>
</gene>
<reference evidence="2" key="3">
    <citation type="submission" date="2021-01" db="EMBL/GenBank/DDBJ databases">
        <authorList>
            <consortium name="Genoscope - CEA"/>
            <person name="William W."/>
        </authorList>
    </citation>
    <scope>NUCLEOTIDE SEQUENCE</scope>
</reference>
<feature type="chain" id="PRO_5040665605" evidence="1">
    <location>
        <begin position="32"/>
        <end position="134"/>
    </location>
</feature>
<evidence type="ECO:0000313" key="3">
    <source>
        <dbReference type="EMBL" id="CDY36845.1"/>
    </source>
</evidence>
<dbReference type="EMBL" id="HG994368">
    <property type="protein sequence ID" value="CAF1859097.1"/>
    <property type="molecule type" value="Genomic_DNA"/>
</dbReference>
<keyword evidence="4" id="KW-1185">Reference proteome</keyword>
<organism evidence="3 4">
    <name type="scientific">Brassica napus</name>
    <name type="common">Rape</name>
    <dbReference type="NCBI Taxonomy" id="3708"/>
    <lineage>
        <taxon>Eukaryota</taxon>
        <taxon>Viridiplantae</taxon>
        <taxon>Streptophyta</taxon>
        <taxon>Embryophyta</taxon>
        <taxon>Tracheophyta</taxon>
        <taxon>Spermatophyta</taxon>
        <taxon>Magnoliopsida</taxon>
        <taxon>eudicotyledons</taxon>
        <taxon>Gunneridae</taxon>
        <taxon>Pentapetalae</taxon>
        <taxon>rosids</taxon>
        <taxon>malvids</taxon>
        <taxon>Brassicales</taxon>
        <taxon>Brassicaceae</taxon>
        <taxon>Brassiceae</taxon>
        <taxon>Brassica</taxon>
    </lineage>
</organism>
<keyword evidence="1" id="KW-0732">Signal</keyword>
<feature type="signal peptide" evidence="1">
    <location>
        <begin position="1"/>
        <end position="31"/>
    </location>
</feature>
<evidence type="ECO:0000313" key="2">
    <source>
        <dbReference type="EMBL" id="CAF1859097.1"/>
    </source>
</evidence>
<accession>A0A078HEP3</accession>
<name>A0A078HEP3_BRANA</name>